<sequence>MAAEEEAVAAAALCPCACPFCCYHRAPVWRRAVKRKLDAEAESEDAAAAEELREKVRMQEETIQELWAELEQEQSAASTAASETMSMILRLQQEKAELAMEARQSKRFAEEQIQHLHAQILSLEDLLAGPEDDDDDDDCGGCDEQDPISESRIARLESDTVGDDDDATARALEEATERTLRLEREKEAAEAEARRFRSFARDLEEELARRELAIETYRDLLRRHRIPLDDDDDDDGPVAIVDHGESHREEEDDDDDDDLRGSGELREPYPLVESPRSPQRSDKGAAEPIDAEELPSCTAEFPTPSDGDGKWDDDDGDRVYTIDAVYGAPSVRVSGDGGSGAGERVEVKKLSARVEALEAEGEAMRRAMVGMGAEMARLALVREIAQCLCKEVAMERMSMVTKRRRSPVNPFSIIAVFKWICSLFCWRRKASRSRYTLGLSNYNVGLLLLLDKSPRMSQWRMLSRPQG</sequence>
<evidence type="ECO:0000256" key="2">
    <source>
        <dbReference type="ARBA" id="ARBA00022692"/>
    </source>
</evidence>
<dbReference type="PANTHER" id="PTHR31422">
    <property type="entry name" value="BNAANNG28530D PROTEIN"/>
    <property type="match status" value="1"/>
</dbReference>
<dbReference type="PROSITE" id="PS51775">
    <property type="entry name" value="GTD_BINDING"/>
    <property type="match status" value="1"/>
</dbReference>
<evidence type="ECO:0000256" key="3">
    <source>
        <dbReference type="ARBA" id="ARBA00022989"/>
    </source>
</evidence>
<reference evidence="8" key="1">
    <citation type="submission" date="2020-07" db="EMBL/GenBank/DDBJ databases">
        <authorList>
            <person name="Lin J."/>
        </authorList>
    </citation>
    <scope>NUCLEOTIDE SEQUENCE</scope>
</reference>
<evidence type="ECO:0000256" key="5">
    <source>
        <dbReference type="SAM" id="Coils"/>
    </source>
</evidence>
<dbReference type="PANTHER" id="PTHR31422:SF0">
    <property type="entry name" value="MYOSIN-BINDING PROTEIN 7"/>
    <property type="match status" value="1"/>
</dbReference>
<evidence type="ECO:0000259" key="7">
    <source>
        <dbReference type="PROSITE" id="PS51775"/>
    </source>
</evidence>
<dbReference type="GO" id="GO:0016020">
    <property type="term" value="C:membrane"/>
    <property type="evidence" value="ECO:0007669"/>
    <property type="project" value="UniProtKB-SubCell"/>
</dbReference>
<feature type="region of interest" description="Disordered" evidence="6">
    <location>
        <begin position="128"/>
        <end position="150"/>
    </location>
</feature>
<dbReference type="GO" id="GO:0080115">
    <property type="term" value="F:myosin XI tail binding"/>
    <property type="evidence" value="ECO:0007669"/>
    <property type="project" value="UniProtKB-ARBA"/>
</dbReference>
<feature type="coiled-coil region" evidence="5">
    <location>
        <begin position="99"/>
        <end position="126"/>
    </location>
</feature>
<dbReference type="EMBL" id="LR862139">
    <property type="protein sequence ID" value="CAD1819661.1"/>
    <property type="molecule type" value="Genomic_DNA"/>
</dbReference>
<name>A0A6V7NM24_ANACO</name>
<dbReference type="Pfam" id="PF04576">
    <property type="entry name" value="Zein-binding"/>
    <property type="match status" value="1"/>
</dbReference>
<evidence type="ECO:0000256" key="6">
    <source>
        <dbReference type="SAM" id="MobiDB-lite"/>
    </source>
</evidence>
<evidence type="ECO:0000256" key="1">
    <source>
        <dbReference type="ARBA" id="ARBA00004370"/>
    </source>
</evidence>
<dbReference type="AlphaFoldDB" id="A0A6V7NM24"/>
<accession>A0A6V7NM24</accession>
<evidence type="ECO:0000313" key="8">
    <source>
        <dbReference type="EMBL" id="CAD1819661.1"/>
    </source>
</evidence>
<gene>
    <name evidence="8" type="ORF">CB5_LOCUS2872</name>
</gene>
<proteinExistence type="predicted"/>
<organism evidence="8">
    <name type="scientific">Ananas comosus var. bracteatus</name>
    <name type="common">red pineapple</name>
    <dbReference type="NCBI Taxonomy" id="296719"/>
    <lineage>
        <taxon>Eukaryota</taxon>
        <taxon>Viridiplantae</taxon>
        <taxon>Streptophyta</taxon>
        <taxon>Embryophyta</taxon>
        <taxon>Tracheophyta</taxon>
        <taxon>Spermatophyta</taxon>
        <taxon>Magnoliopsida</taxon>
        <taxon>Liliopsida</taxon>
        <taxon>Poales</taxon>
        <taxon>Bromeliaceae</taxon>
        <taxon>Bromelioideae</taxon>
        <taxon>Ananas</taxon>
    </lineage>
</organism>
<feature type="compositionally biased region" description="Acidic residues" evidence="6">
    <location>
        <begin position="130"/>
        <end position="147"/>
    </location>
</feature>
<feature type="coiled-coil region" evidence="5">
    <location>
        <begin position="39"/>
        <end position="69"/>
    </location>
</feature>
<dbReference type="InterPro" id="IPR007656">
    <property type="entry name" value="GTD-bd"/>
</dbReference>
<feature type="region of interest" description="Disordered" evidence="6">
    <location>
        <begin position="226"/>
        <end position="312"/>
    </location>
</feature>
<keyword evidence="4" id="KW-0472">Membrane</keyword>
<keyword evidence="5" id="KW-0175">Coiled coil</keyword>
<evidence type="ECO:0000256" key="4">
    <source>
        <dbReference type="ARBA" id="ARBA00023136"/>
    </source>
</evidence>
<comment type="subcellular location">
    <subcellularLocation>
        <location evidence="1">Membrane</location>
    </subcellularLocation>
</comment>
<keyword evidence="3" id="KW-1133">Transmembrane helix</keyword>
<protein>
    <recommendedName>
        <fullName evidence="7">GTD-binding domain-containing protein</fullName>
    </recommendedName>
</protein>
<keyword evidence="2" id="KW-0812">Transmembrane</keyword>
<feature type="coiled-coil region" evidence="5">
    <location>
        <begin position="172"/>
        <end position="220"/>
    </location>
</feature>
<feature type="domain" description="GTD-binding" evidence="7">
    <location>
        <begin position="47"/>
        <end position="160"/>
    </location>
</feature>